<reference evidence="1 2" key="1">
    <citation type="submission" date="2016-10" db="EMBL/GenBank/DDBJ databases">
        <authorList>
            <person name="de Groot N.N."/>
        </authorList>
    </citation>
    <scope>NUCLEOTIDE SEQUENCE [LARGE SCALE GENOMIC DNA]</scope>
    <source>
        <strain evidence="1 2">Vu-144</strain>
    </source>
</reference>
<evidence type="ECO:0000313" key="1">
    <source>
        <dbReference type="EMBL" id="SDZ78224.1"/>
    </source>
</evidence>
<dbReference type="Proteomes" id="UP000199041">
    <property type="component" value="Unassembled WGS sequence"/>
</dbReference>
<protein>
    <submittedName>
        <fullName evidence="1">Serine/threonine-protein kinase HipA</fullName>
    </submittedName>
</protein>
<name>A0A1H3VVI8_9BACT</name>
<sequence>MLKLDNGEYRLTPAYDLLCTVLHTNYESDTALDLYEDSLDSPFYSVYGYYGRPDFLELARRLGILEKRAIKIIDSFIRSEPLVKSFIERSQLTKASKGKYLYKLADKTSRLKPRMDKNPPVA</sequence>
<gene>
    <name evidence="1" type="ORF">SAMN05192529_101450</name>
</gene>
<accession>A0A1H3VVI8</accession>
<dbReference type="EMBL" id="FNQY01000001">
    <property type="protein sequence ID" value="SDZ78224.1"/>
    <property type="molecule type" value="Genomic_DNA"/>
</dbReference>
<keyword evidence="1" id="KW-0418">Kinase</keyword>
<dbReference type="STRING" id="551991.SAMN05192529_101450"/>
<dbReference type="GO" id="GO:0016301">
    <property type="term" value="F:kinase activity"/>
    <property type="evidence" value="ECO:0007669"/>
    <property type="project" value="UniProtKB-KW"/>
</dbReference>
<keyword evidence="2" id="KW-1185">Reference proteome</keyword>
<keyword evidence="1" id="KW-0808">Transferase</keyword>
<dbReference type="AlphaFoldDB" id="A0A1H3VVI8"/>
<organism evidence="1 2">
    <name type="scientific">Arachidicoccus rhizosphaerae</name>
    <dbReference type="NCBI Taxonomy" id="551991"/>
    <lineage>
        <taxon>Bacteria</taxon>
        <taxon>Pseudomonadati</taxon>
        <taxon>Bacteroidota</taxon>
        <taxon>Chitinophagia</taxon>
        <taxon>Chitinophagales</taxon>
        <taxon>Chitinophagaceae</taxon>
        <taxon>Arachidicoccus</taxon>
    </lineage>
</organism>
<evidence type="ECO:0000313" key="2">
    <source>
        <dbReference type="Proteomes" id="UP000199041"/>
    </source>
</evidence>
<proteinExistence type="predicted"/>